<dbReference type="PANTHER" id="PTHR30175:SF1">
    <property type="entry name" value="PTS SYSTEM ARBUTIN-, CELLOBIOSE-, AND SALICIN-SPECIFIC EIIBC COMPONENT-RELATED"/>
    <property type="match status" value="1"/>
</dbReference>
<evidence type="ECO:0000256" key="12">
    <source>
        <dbReference type="SAM" id="Phobius"/>
    </source>
</evidence>
<evidence type="ECO:0000256" key="4">
    <source>
        <dbReference type="ARBA" id="ARBA00022597"/>
    </source>
</evidence>
<feature type="transmembrane region" description="Helical" evidence="12">
    <location>
        <begin position="348"/>
        <end position="367"/>
    </location>
</feature>
<reference evidence="15 16" key="1">
    <citation type="submission" date="2023-07" db="EMBL/GenBank/DDBJ databases">
        <title>Genomic Encyclopedia of Type Strains, Phase IV (KMG-IV): sequencing the most valuable type-strain genomes for metagenomic binning, comparative biology and taxonomic classification.</title>
        <authorList>
            <person name="Goeker M."/>
        </authorList>
    </citation>
    <scope>NUCLEOTIDE SEQUENCE [LARGE SCALE GENOMIC DNA]</scope>
    <source>
        <strain evidence="15 16">DSM 16784</strain>
    </source>
</reference>
<dbReference type="InterPro" id="IPR013013">
    <property type="entry name" value="PTS_EIIC_1"/>
</dbReference>
<organism evidence="15 16">
    <name type="scientific">Breznakia pachnodae</name>
    <dbReference type="NCBI Taxonomy" id="265178"/>
    <lineage>
        <taxon>Bacteria</taxon>
        <taxon>Bacillati</taxon>
        <taxon>Bacillota</taxon>
        <taxon>Erysipelotrichia</taxon>
        <taxon>Erysipelotrichales</taxon>
        <taxon>Erysipelotrichaceae</taxon>
        <taxon>Breznakia</taxon>
    </lineage>
</organism>
<keyword evidence="2" id="KW-0813">Transport</keyword>
<dbReference type="InterPro" id="IPR050558">
    <property type="entry name" value="PTS_Sugar-Specific_Components"/>
</dbReference>
<dbReference type="EMBL" id="JAUSUR010000001">
    <property type="protein sequence ID" value="MDQ0360250.1"/>
    <property type="molecule type" value="Genomic_DNA"/>
</dbReference>
<dbReference type="PROSITE" id="PS01035">
    <property type="entry name" value="PTS_EIIB_TYPE_1_CYS"/>
    <property type="match status" value="1"/>
</dbReference>
<gene>
    <name evidence="15" type="ORF">J2S15_000981</name>
</gene>
<keyword evidence="9 12" id="KW-1133">Transmembrane helix</keyword>
<dbReference type="InterPro" id="IPR036878">
    <property type="entry name" value="Glu_permease_IIB"/>
</dbReference>
<feature type="transmembrane region" description="Helical" evidence="12">
    <location>
        <begin position="379"/>
        <end position="403"/>
    </location>
</feature>
<name>A0ABU0E048_9FIRM</name>
<feature type="domain" description="PTS EIIC type-1" evidence="14">
    <location>
        <begin position="101"/>
        <end position="455"/>
    </location>
</feature>
<sequence>MDYKKLAQQIVESVGGKGNISSVTHCATRLRFTLHNGDQFDEEKLKAINGVMGTVVAGGQHQVIVGQDVANIYNEVTPLLDGKMTADTVEEPKSLFARVLDTISGIFTPILPAIVGASMIKVLIILLTMFNLLSETSQTYTVLTFVGDTAFYFLPIMLAYSAAVKFKMNPMLGMMLGLMMIHPTYMSMVEAGESVTIFGFIPMTLAKYTSTVIPIILVVWVASYIEHFMDKVVPNAIKFFIKPFLTLLIMIPIAFCVVGPLGTIVGQGLESVLNVIQTQAPWSLPIIFGVAAPIVIMFGMHYVVTIPLVMTAIAANGFDMLGAGFLVANVAQGAAALAVSLLAKDTDFKAMAASTGVSALLGVTEPAMYGVNLKLRKPFFAALAGGLTGGLICGIAGVKRIVFGPTGLTTIAIFVDPDNTMNFIFAIIGVVASFVVAFGLTYMLVKKDNKMIEEI</sequence>
<evidence type="ECO:0000259" key="14">
    <source>
        <dbReference type="PROSITE" id="PS51103"/>
    </source>
</evidence>
<dbReference type="CDD" id="cd00212">
    <property type="entry name" value="PTS_IIB_glc"/>
    <property type="match status" value="1"/>
</dbReference>
<dbReference type="PANTHER" id="PTHR30175">
    <property type="entry name" value="PHOSPHOTRANSFERASE SYSTEM TRANSPORT PROTEIN"/>
    <property type="match status" value="1"/>
</dbReference>
<evidence type="ECO:0000256" key="9">
    <source>
        <dbReference type="ARBA" id="ARBA00022989"/>
    </source>
</evidence>
<evidence type="ECO:0000256" key="5">
    <source>
        <dbReference type="ARBA" id="ARBA00022679"/>
    </source>
</evidence>
<feature type="transmembrane region" description="Helical" evidence="12">
    <location>
        <begin position="208"/>
        <end position="225"/>
    </location>
</feature>
<evidence type="ECO:0000256" key="11">
    <source>
        <dbReference type="PROSITE-ProRule" id="PRU00421"/>
    </source>
</evidence>
<evidence type="ECO:0000313" key="16">
    <source>
        <dbReference type="Proteomes" id="UP001230220"/>
    </source>
</evidence>
<keyword evidence="8" id="KW-0418">Kinase</keyword>
<dbReference type="Pfam" id="PF02378">
    <property type="entry name" value="PTS_EIIC"/>
    <property type="match status" value="1"/>
</dbReference>
<evidence type="ECO:0000256" key="3">
    <source>
        <dbReference type="ARBA" id="ARBA00022475"/>
    </source>
</evidence>
<evidence type="ECO:0000256" key="2">
    <source>
        <dbReference type="ARBA" id="ARBA00022448"/>
    </source>
</evidence>
<comment type="caution">
    <text evidence="15">The sequence shown here is derived from an EMBL/GenBank/DDBJ whole genome shotgun (WGS) entry which is preliminary data.</text>
</comment>
<evidence type="ECO:0000259" key="13">
    <source>
        <dbReference type="PROSITE" id="PS51098"/>
    </source>
</evidence>
<comment type="subcellular location">
    <subcellularLocation>
        <location evidence="1">Cell membrane</location>
        <topology evidence="1">Multi-pass membrane protein</topology>
    </subcellularLocation>
</comment>
<feature type="transmembrane region" description="Helical" evidence="12">
    <location>
        <begin position="139"/>
        <end position="160"/>
    </location>
</feature>
<evidence type="ECO:0000256" key="10">
    <source>
        <dbReference type="ARBA" id="ARBA00023136"/>
    </source>
</evidence>
<dbReference type="Gene3D" id="3.30.1360.60">
    <property type="entry name" value="Glucose permease domain IIB"/>
    <property type="match status" value="1"/>
</dbReference>
<dbReference type="PROSITE" id="PS51098">
    <property type="entry name" value="PTS_EIIB_TYPE_1"/>
    <property type="match status" value="1"/>
</dbReference>
<dbReference type="Pfam" id="PF00367">
    <property type="entry name" value="PTS_EIIB"/>
    <property type="match status" value="1"/>
</dbReference>
<keyword evidence="7 12" id="KW-0812">Transmembrane</keyword>
<dbReference type="InterPro" id="IPR003352">
    <property type="entry name" value="PTS_EIIC"/>
</dbReference>
<protein>
    <submittedName>
        <fullName evidence="15">PTS system beta-glucosides-specific IIC component</fullName>
    </submittedName>
</protein>
<dbReference type="PROSITE" id="PS51103">
    <property type="entry name" value="PTS_EIIC_TYPE_1"/>
    <property type="match status" value="1"/>
</dbReference>
<feature type="transmembrane region" description="Helical" evidence="12">
    <location>
        <begin position="245"/>
        <end position="266"/>
    </location>
</feature>
<evidence type="ECO:0000256" key="8">
    <source>
        <dbReference type="ARBA" id="ARBA00022777"/>
    </source>
</evidence>
<feature type="transmembrane region" description="Helical" evidence="12">
    <location>
        <begin position="286"/>
        <end position="309"/>
    </location>
</feature>
<evidence type="ECO:0000313" key="15">
    <source>
        <dbReference type="EMBL" id="MDQ0360250.1"/>
    </source>
</evidence>
<proteinExistence type="predicted"/>
<feature type="transmembrane region" description="Helical" evidence="12">
    <location>
        <begin position="110"/>
        <end position="133"/>
    </location>
</feature>
<evidence type="ECO:0000256" key="1">
    <source>
        <dbReference type="ARBA" id="ARBA00004651"/>
    </source>
</evidence>
<feature type="transmembrane region" description="Helical" evidence="12">
    <location>
        <begin position="321"/>
        <end position="342"/>
    </location>
</feature>
<evidence type="ECO:0000256" key="7">
    <source>
        <dbReference type="ARBA" id="ARBA00022692"/>
    </source>
</evidence>
<keyword evidence="6" id="KW-0598">Phosphotransferase system</keyword>
<keyword evidence="5" id="KW-0808">Transferase</keyword>
<dbReference type="RefSeq" id="WP_307405990.1">
    <property type="nucleotide sequence ID" value="NZ_JAUSUR010000001.1"/>
</dbReference>
<keyword evidence="3" id="KW-1003">Cell membrane</keyword>
<dbReference type="Proteomes" id="UP001230220">
    <property type="component" value="Unassembled WGS sequence"/>
</dbReference>
<keyword evidence="16" id="KW-1185">Reference proteome</keyword>
<feature type="transmembrane region" description="Helical" evidence="12">
    <location>
        <begin position="423"/>
        <end position="445"/>
    </location>
</feature>
<keyword evidence="4" id="KW-0762">Sugar transport</keyword>
<accession>A0ABU0E048</accession>
<feature type="transmembrane region" description="Helical" evidence="12">
    <location>
        <begin position="172"/>
        <end position="188"/>
    </location>
</feature>
<evidence type="ECO:0000256" key="6">
    <source>
        <dbReference type="ARBA" id="ARBA00022683"/>
    </source>
</evidence>
<keyword evidence="10 12" id="KW-0472">Membrane</keyword>
<dbReference type="SUPFAM" id="SSF55604">
    <property type="entry name" value="Glucose permease domain IIB"/>
    <property type="match status" value="1"/>
</dbReference>
<dbReference type="InterPro" id="IPR018113">
    <property type="entry name" value="PTrfase_EIIB_Cys"/>
</dbReference>
<feature type="active site" description="Phosphocysteine intermediate; for EIIB activity" evidence="11">
    <location>
        <position position="26"/>
    </location>
</feature>
<dbReference type="InterPro" id="IPR001996">
    <property type="entry name" value="PTS_IIB_1"/>
</dbReference>
<feature type="domain" description="PTS EIIB type-1" evidence="13">
    <location>
        <begin position="4"/>
        <end position="86"/>
    </location>
</feature>